<dbReference type="NCBIfam" id="TIGR00756">
    <property type="entry name" value="PPR"/>
    <property type="match status" value="2"/>
</dbReference>
<dbReference type="PANTHER" id="PTHR47933:SF11">
    <property type="entry name" value="PENTATRICOPEPTIDE REPEAT-CONTAINING PROTEIN 2"/>
    <property type="match status" value="1"/>
</dbReference>
<gene>
    <name evidence="3" type="ORF">Taro_030961</name>
</gene>
<evidence type="ECO:0000256" key="1">
    <source>
        <dbReference type="ARBA" id="ARBA00022737"/>
    </source>
</evidence>
<dbReference type="InterPro" id="IPR051240">
    <property type="entry name" value="Mito_RNA-Proc/Resp"/>
</dbReference>
<dbReference type="InterPro" id="IPR011990">
    <property type="entry name" value="TPR-like_helical_dom_sf"/>
</dbReference>
<dbReference type="InterPro" id="IPR002885">
    <property type="entry name" value="PPR_rpt"/>
</dbReference>
<feature type="repeat" description="PPR" evidence="2">
    <location>
        <begin position="67"/>
        <end position="102"/>
    </location>
</feature>
<evidence type="ECO:0000313" key="4">
    <source>
        <dbReference type="Proteomes" id="UP000652761"/>
    </source>
</evidence>
<evidence type="ECO:0008006" key="5">
    <source>
        <dbReference type="Google" id="ProtNLM"/>
    </source>
</evidence>
<proteinExistence type="predicted"/>
<evidence type="ECO:0000256" key="2">
    <source>
        <dbReference type="PROSITE-ProRule" id="PRU00708"/>
    </source>
</evidence>
<dbReference type="Pfam" id="PF01535">
    <property type="entry name" value="PPR"/>
    <property type="match status" value="1"/>
</dbReference>
<dbReference type="PANTHER" id="PTHR47933">
    <property type="entry name" value="PENTATRICOPEPTIDE REPEAT-CONTAINING PROTEIN 1, MITOCHONDRIAL"/>
    <property type="match status" value="1"/>
</dbReference>
<dbReference type="Gene3D" id="1.25.40.10">
    <property type="entry name" value="Tetratricopeptide repeat domain"/>
    <property type="match status" value="1"/>
</dbReference>
<comment type="caution">
    <text evidence="3">The sequence shown here is derived from an EMBL/GenBank/DDBJ whole genome shotgun (WGS) entry which is preliminary data.</text>
</comment>
<accession>A0A843VXL7</accession>
<dbReference type="AlphaFoldDB" id="A0A843VXL7"/>
<reference evidence="3" key="1">
    <citation type="submission" date="2017-07" db="EMBL/GenBank/DDBJ databases">
        <title>Taro Niue Genome Assembly and Annotation.</title>
        <authorList>
            <person name="Atibalentja N."/>
            <person name="Keating K."/>
            <person name="Fields C.J."/>
        </authorList>
    </citation>
    <scope>NUCLEOTIDE SEQUENCE</scope>
    <source>
        <strain evidence="3">Niue_2</strain>
        <tissue evidence="3">Leaf</tissue>
    </source>
</reference>
<dbReference type="OrthoDB" id="185373at2759"/>
<dbReference type="GO" id="GO:0003729">
    <property type="term" value="F:mRNA binding"/>
    <property type="evidence" value="ECO:0007669"/>
    <property type="project" value="TreeGrafter"/>
</dbReference>
<protein>
    <recommendedName>
        <fullName evidence="5">Pentatricopeptide repeat-containing protein</fullName>
    </recommendedName>
</protein>
<dbReference type="PROSITE" id="PS51375">
    <property type="entry name" value="PPR"/>
    <property type="match status" value="1"/>
</dbReference>
<keyword evidence="4" id="KW-1185">Reference proteome</keyword>
<name>A0A843VXL7_COLES</name>
<dbReference type="EMBL" id="NMUH01002162">
    <property type="protein sequence ID" value="MQL98250.1"/>
    <property type="molecule type" value="Genomic_DNA"/>
</dbReference>
<dbReference type="Pfam" id="PF12854">
    <property type="entry name" value="PPR_1"/>
    <property type="match status" value="1"/>
</dbReference>
<sequence>MQIWVVNNMAGRVVAAQSLHNGMLCCGLVPSLATYVVMLNGLCCRNQHLDEALKFSESIDAGRQLGGIKVFNILIDGMCRAGRMSEAMKLFGSISVKDDLLPDAIIIRGLVNNNLFNDAHEVFLNIEENGCTPSASHYSAIIQGFLIRKDDTCKVIEYLNKMEEKGFQIDASTLSVFLEFLQSSGEHHKHIEPLSQLSLGAKKTTDVSIGVLLEQYDPIYGNPHKKQVDPDMKFPAKTNLQGFISKHGT</sequence>
<keyword evidence="1" id="KW-0677">Repeat</keyword>
<dbReference type="Proteomes" id="UP000652761">
    <property type="component" value="Unassembled WGS sequence"/>
</dbReference>
<organism evidence="3 4">
    <name type="scientific">Colocasia esculenta</name>
    <name type="common">Wild taro</name>
    <name type="synonym">Arum esculentum</name>
    <dbReference type="NCBI Taxonomy" id="4460"/>
    <lineage>
        <taxon>Eukaryota</taxon>
        <taxon>Viridiplantae</taxon>
        <taxon>Streptophyta</taxon>
        <taxon>Embryophyta</taxon>
        <taxon>Tracheophyta</taxon>
        <taxon>Spermatophyta</taxon>
        <taxon>Magnoliopsida</taxon>
        <taxon>Liliopsida</taxon>
        <taxon>Araceae</taxon>
        <taxon>Aroideae</taxon>
        <taxon>Colocasieae</taxon>
        <taxon>Colocasia</taxon>
    </lineage>
</organism>
<evidence type="ECO:0000313" key="3">
    <source>
        <dbReference type="EMBL" id="MQL98250.1"/>
    </source>
</evidence>